<gene>
    <name evidence="1" type="ORF">NP493_2708g00004</name>
</gene>
<comment type="caution">
    <text evidence="1">The sequence shown here is derived from an EMBL/GenBank/DDBJ whole genome shotgun (WGS) entry which is preliminary data.</text>
</comment>
<dbReference type="EMBL" id="JAODUO010002698">
    <property type="protein sequence ID" value="KAK2150893.1"/>
    <property type="molecule type" value="Genomic_DNA"/>
</dbReference>
<evidence type="ECO:0000313" key="1">
    <source>
        <dbReference type="EMBL" id="KAK2150893.1"/>
    </source>
</evidence>
<accession>A0AAD9N0F7</accession>
<name>A0AAD9N0F7_RIDPI</name>
<keyword evidence="2" id="KW-1185">Reference proteome</keyword>
<sequence>MSQLVQGLQQNTSVQELRLTGDSVSHPLGADEAGRAFGKVVGRMEQLRVIELERCGLTPESLTALMAGVTGGCHQLEKFTLTGHRMGSDRCLGTESVAKSVGVFLRGTSHLRELK</sequence>
<reference evidence="1" key="1">
    <citation type="journal article" date="2023" name="Mol. Biol. Evol.">
        <title>Third-Generation Sequencing Reveals the Adaptive Role of the Epigenome in Three Deep-Sea Polychaetes.</title>
        <authorList>
            <person name="Perez M."/>
            <person name="Aroh O."/>
            <person name="Sun Y."/>
            <person name="Lan Y."/>
            <person name="Juniper S.K."/>
            <person name="Young C.R."/>
            <person name="Angers B."/>
            <person name="Qian P.Y."/>
        </authorList>
    </citation>
    <scope>NUCLEOTIDE SEQUENCE</scope>
    <source>
        <strain evidence="1">R07B-5</strain>
    </source>
</reference>
<proteinExistence type="predicted"/>
<dbReference type="Gene3D" id="3.80.10.10">
    <property type="entry name" value="Ribonuclease Inhibitor"/>
    <property type="match status" value="1"/>
</dbReference>
<dbReference type="Proteomes" id="UP001209878">
    <property type="component" value="Unassembled WGS sequence"/>
</dbReference>
<dbReference type="InterPro" id="IPR032675">
    <property type="entry name" value="LRR_dom_sf"/>
</dbReference>
<evidence type="ECO:0000313" key="2">
    <source>
        <dbReference type="Proteomes" id="UP001209878"/>
    </source>
</evidence>
<dbReference type="SUPFAM" id="SSF52047">
    <property type="entry name" value="RNI-like"/>
    <property type="match status" value="1"/>
</dbReference>
<dbReference type="AlphaFoldDB" id="A0AAD9N0F7"/>
<protein>
    <submittedName>
        <fullName evidence="1">Uncharacterized protein</fullName>
    </submittedName>
</protein>
<organism evidence="1 2">
    <name type="scientific">Ridgeia piscesae</name>
    <name type="common">Tubeworm</name>
    <dbReference type="NCBI Taxonomy" id="27915"/>
    <lineage>
        <taxon>Eukaryota</taxon>
        <taxon>Metazoa</taxon>
        <taxon>Spiralia</taxon>
        <taxon>Lophotrochozoa</taxon>
        <taxon>Annelida</taxon>
        <taxon>Polychaeta</taxon>
        <taxon>Sedentaria</taxon>
        <taxon>Canalipalpata</taxon>
        <taxon>Sabellida</taxon>
        <taxon>Siboglinidae</taxon>
        <taxon>Ridgeia</taxon>
    </lineage>
</organism>